<keyword evidence="2 4" id="KW-0238">DNA-binding</keyword>
<comment type="caution">
    <text evidence="7">The sequence shown here is derived from an EMBL/GenBank/DDBJ whole genome shotgun (WGS) entry which is preliminary data.</text>
</comment>
<dbReference type="PRINTS" id="PR00455">
    <property type="entry name" value="HTHTETR"/>
</dbReference>
<dbReference type="SUPFAM" id="SSF48498">
    <property type="entry name" value="Tetracyclin repressor-like, C-terminal domain"/>
    <property type="match status" value="1"/>
</dbReference>
<dbReference type="InterPro" id="IPR001647">
    <property type="entry name" value="HTH_TetR"/>
</dbReference>
<dbReference type="Gene3D" id="1.10.357.10">
    <property type="entry name" value="Tetracycline Repressor, domain 2"/>
    <property type="match status" value="1"/>
</dbReference>
<keyword evidence="8" id="KW-1185">Reference proteome</keyword>
<dbReference type="SUPFAM" id="SSF46689">
    <property type="entry name" value="Homeodomain-like"/>
    <property type="match status" value="1"/>
</dbReference>
<evidence type="ECO:0000313" key="8">
    <source>
        <dbReference type="Proteomes" id="UP001317259"/>
    </source>
</evidence>
<dbReference type="RefSeq" id="WP_242375040.1">
    <property type="nucleotide sequence ID" value="NZ_JAKRKC020000002.1"/>
</dbReference>
<sequence length="226" mass="24401">MTTRAPRPAGAPGDAGSAQDGAQDGARGRAGRPRSQEADLAILAAALDLLIEVGAEQTSIEQVARRAGVTRATVYRRYAGKTELLVRALEWANHDHDPSFTGWRDLGHMVGDWAAYLEEPRHRRLLRRLYAARDDYPALGAAYRAVNGGRRRAMVRATLARARDLGRLPAATDLDVVEEALTAAVLNHVGMHDDDESAAEIKAYFLALLRALGYDPAGTPEAPQGS</sequence>
<evidence type="ECO:0000256" key="4">
    <source>
        <dbReference type="PROSITE-ProRule" id="PRU00335"/>
    </source>
</evidence>
<dbReference type="Proteomes" id="UP001317259">
    <property type="component" value="Unassembled WGS sequence"/>
</dbReference>
<evidence type="ECO:0000259" key="6">
    <source>
        <dbReference type="PROSITE" id="PS50977"/>
    </source>
</evidence>
<dbReference type="Pfam" id="PF00440">
    <property type="entry name" value="TetR_N"/>
    <property type="match status" value="1"/>
</dbReference>
<dbReference type="InterPro" id="IPR011075">
    <property type="entry name" value="TetR_C"/>
</dbReference>
<dbReference type="PANTHER" id="PTHR30055">
    <property type="entry name" value="HTH-TYPE TRANSCRIPTIONAL REGULATOR RUTR"/>
    <property type="match status" value="1"/>
</dbReference>
<evidence type="ECO:0000313" key="7">
    <source>
        <dbReference type="EMBL" id="MCK2219255.1"/>
    </source>
</evidence>
<evidence type="ECO:0000256" key="3">
    <source>
        <dbReference type="ARBA" id="ARBA00023163"/>
    </source>
</evidence>
<proteinExistence type="predicted"/>
<gene>
    <name evidence="7" type="ORF">MF672_036490</name>
</gene>
<dbReference type="Pfam" id="PF16859">
    <property type="entry name" value="TetR_C_11"/>
    <property type="match status" value="1"/>
</dbReference>
<dbReference type="InterPro" id="IPR009057">
    <property type="entry name" value="Homeodomain-like_sf"/>
</dbReference>
<evidence type="ECO:0000256" key="2">
    <source>
        <dbReference type="ARBA" id="ARBA00023125"/>
    </source>
</evidence>
<dbReference type="PROSITE" id="PS50977">
    <property type="entry name" value="HTH_TETR_2"/>
    <property type="match status" value="1"/>
</dbReference>
<feature type="compositionally biased region" description="Low complexity" evidence="5">
    <location>
        <begin position="1"/>
        <end position="25"/>
    </location>
</feature>
<feature type="region of interest" description="Disordered" evidence="5">
    <location>
        <begin position="1"/>
        <end position="34"/>
    </location>
</feature>
<feature type="DNA-binding region" description="H-T-H motif" evidence="4">
    <location>
        <begin position="59"/>
        <end position="78"/>
    </location>
</feature>
<evidence type="ECO:0000256" key="1">
    <source>
        <dbReference type="ARBA" id="ARBA00023015"/>
    </source>
</evidence>
<accession>A0ABT0G4Z8</accession>
<protein>
    <submittedName>
        <fullName evidence="7">TetR/AcrR family transcriptional regulator</fullName>
    </submittedName>
</protein>
<dbReference type="InterPro" id="IPR050109">
    <property type="entry name" value="HTH-type_TetR-like_transc_reg"/>
</dbReference>
<dbReference type="InterPro" id="IPR036271">
    <property type="entry name" value="Tet_transcr_reg_TetR-rel_C_sf"/>
</dbReference>
<dbReference type="PANTHER" id="PTHR30055:SF148">
    <property type="entry name" value="TETR-FAMILY TRANSCRIPTIONAL REGULATOR"/>
    <property type="match status" value="1"/>
</dbReference>
<organism evidence="7 8">
    <name type="scientific">Actinomadura luzonensis</name>
    <dbReference type="NCBI Taxonomy" id="2805427"/>
    <lineage>
        <taxon>Bacteria</taxon>
        <taxon>Bacillati</taxon>
        <taxon>Actinomycetota</taxon>
        <taxon>Actinomycetes</taxon>
        <taxon>Streptosporangiales</taxon>
        <taxon>Thermomonosporaceae</taxon>
        <taxon>Actinomadura</taxon>
    </lineage>
</organism>
<evidence type="ECO:0000256" key="5">
    <source>
        <dbReference type="SAM" id="MobiDB-lite"/>
    </source>
</evidence>
<keyword evidence="3" id="KW-0804">Transcription</keyword>
<dbReference type="EMBL" id="JAKRKC020000002">
    <property type="protein sequence ID" value="MCK2219255.1"/>
    <property type="molecule type" value="Genomic_DNA"/>
</dbReference>
<keyword evidence="1" id="KW-0805">Transcription regulation</keyword>
<reference evidence="7 8" key="1">
    <citation type="submission" date="2022-04" db="EMBL/GenBank/DDBJ databases">
        <title>Genome draft of Actinomadura sp. ATCC 31491.</title>
        <authorList>
            <person name="Shi X."/>
            <person name="Du Y."/>
        </authorList>
    </citation>
    <scope>NUCLEOTIDE SEQUENCE [LARGE SCALE GENOMIC DNA]</scope>
    <source>
        <strain evidence="7 8">ATCC 31491</strain>
    </source>
</reference>
<feature type="domain" description="HTH tetR-type" evidence="6">
    <location>
        <begin position="36"/>
        <end position="96"/>
    </location>
</feature>
<name>A0ABT0G4Z8_9ACTN</name>
<dbReference type="Gene3D" id="1.10.10.60">
    <property type="entry name" value="Homeodomain-like"/>
    <property type="match status" value="1"/>
</dbReference>